<evidence type="ECO:0000313" key="9">
    <source>
        <dbReference type="Proteomes" id="UP000014139"/>
    </source>
</evidence>
<gene>
    <name evidence="8" type="ORF">H480_00705</name>
</gene>
<dbReference type="PANTHER" id="PTHR42722">
    <property type="entry name" value="LEUCINE DEHYDROGENASE"/>
    <property type="match status" value="1"/>
</dbReference>
<dbReference type="InterPro" id="IPR016211">
    <property type="entry name" value="Glu/Phe/Leu/Val/Trp_DH_bac/arc"/>
</dbReference>
<dbReference type="SUPFAM" id="SSF51735">
    <property type="entry name" value="NAD(P)-binding Rossmann-fold domains"/>
    <property type="match status" value="1"/>
</dbReference>
<dbReference type="GO" id="GO:0016639">
    <property type="term" value="F:oxidoreductase activity, acting on the CH-NH2 group of donors, NAD or NADP as acceptor"/>
    <property type="evidence" value="ECO:0007669"/>
    <property type="project" value="InterPro"/>
</dbReference>
<dbReference type="GO" id="GO:0000166">
    <property type="term" value="F:nucleotide binding"/>
    <property type="evidence" value="ECO:0007669"/>
    <property type="project" value="UniProtKB-KW"/>
</dbReference>
<feature type="binding site" evidence="5">
    <location>
        <begin position="176"/>
        <end position="181"/>
    </location>
    <ligand>
        <name>NAD(+)</name>
        <dbReference type="ChEBI" id="CHEBI:57540"/>
    </ligand>
</feature>
<feature type="domain" description="Glutamate/phenylalanine/leucine/valine/L-tryptophan dehydrogenase C-terminal" evidence="7">
    <location>
        <begin position="140"/>
        <end position="338"/>
    </location>
</feature>
<evidence type="ECO:0000256" key="5">
    <source>
        <dbReference type="PIRSR" id="PIRSR000188-2"/>
    </source>
</evidence>
<organism evidence="8 9">
    <name type="scientific">Amycolatopsis vancoresmycina DSM 44592</name>
    <dbReference type="NCBI Taxonomy" id="1292037"/>
    <lineage>
        <taxon>Bacteria</taxon>
        <taxon>Bacillati</taxon>
        <taxon>Actinomycetota</taxon>
        <taxon>Actinomycetes</taxon>
        <taxon>Pseudonocardiales</taxon>
        <taxon>Pseudonocardiaceae</taxon>
        <taxon>Amycolatopsis</taxon>
    </lineage>
</organism>
<dbReference type="PANTHER" id="PTHR42722:SF1">
    <property type="entry name" value="VALINE DEHYDROGENASE"/>
    <property type="match status" value="1"/>
</dbReference>
<protein>
    <submittedName>
        <fullName evidence="8">Glutamate dehydrogenase/leucine dehydrogenase</fullName>
    </submittedName>
</protein>
<evidence type="ECO:0000256" key="4">
    <source>
        <dbReference type="PIRSR" id="PIRSR000188-1"/>
    </source>
</evidence>
<dbReference type="AlphaFoldDB" id="R1IJE6"/>
<accession>R1IJE6</accession>
<dbReference type="SMART" id="SM00839">
    <property type="entry name" value="ELFV_dehydrog"/>
    <property type="match status" value="1"/>
</dbReference>
<evidence type="ECO:0000256" key="3">
    <source>
        <dbReference type="ARBA" id="ARBA00023027"/>
    </source>
</evidence>
<evidence type="ECO:0000256" key="1">
    <source>
        <dbReference type="ARBA" id="ARBA00006382"/>
    </source>
</evidence>
<dbReference type="Pfam" id="PF02812">
    <property type="entry name" value="ELFV_dehydrog_N"/>
    <property type="match status" value="1"/>
</dbReference>
<dbReference type="GO" id="GO:0006520">
    <property type="term" value="P:amino acid metabolic process"/>
    <property type="evidence" value="ECO:0007669"/>
    <property type="project" value="InterPro"/>
</dbReference>
<dbReference type="CDD" id="cd01075">
    <property type="entry name" value="NAD_bind_Leu_Phe_Val_DH"/>
    <property type="match status" value="1"/>
</dbReference>
<comment type="similarity">
    <text evidence="1 6">Belongs to the Glu/Leu/Phe/Val dehydrogenases family.</text>
</comment>
<keyword evidence="2 6" id="KW-0560">Oxidoreductase</keyword>
<dbReference type="Gene3D" id="3.40.50.10860">
    <property type="entry name" value="Leucine Dehydrogenase, chain A, domain 1"/>
    <property type="match status" value="1"/>
</dbReference>
<evidence type="ECO:0000256" key="6">
    <source>
        <dbReference type="RuleBase" id="RU004417"/>
    </source>
</evidence>
<keyword evidence="9" id="KW-1185">Reference proteome</keyword>
<dbReference type="InterPro" id="IPR006097">
    <property type="entry name" value="Glu/Leu/Phe/Val/Trp_DH_dimer"/>
</dbReference>
<evidence type="ECO:0000259" key="7">
    <source>
        <dbReference type="SMART" id="SM00839"/>
    </source>
</evidence>
<dbReference type="PRINTS" id="PR00082">
    <property type="entry name" value="GLFDHDRGNASE"/>
</dbReference>
<comment type="caution">
    <text evidence="8">The sequence shown here is derived from an EMBL/GenBank/DDBJ whole genome shotgun (WGS) entry which is preliminary data.</text>
</comment>
<dbReference type="Proteomes" id="UP000014139">
    <property type="component" value="Unassembled WGS sequence"/>
</dbReference>
<dbReference type="InterPro" id="IPR036291">
    <property type="entry name" value="NAD(P)-bd_dom_sf"/>
</dbReference>
<name>R1IJE6_9PSEU</name>
<dbReference type="PIRSF" id="PIRSF000188">
    <property type="entry name" value="Phe_leu_dh"/>
    <property type="match status" value="1"/>
</dbReference>
<keyword evidence="3 5" id="KW-0520">NAD</keyword>
<dbReference type="InterPro" id="IPR046346">
    <property type="entry name" value="Aminoacid_DH-like_N_sf"/>
</dbReference>
<dbReference type="OrthoDB" id="9803297at2"/>
<sequence>MFAHEHVTLRTGERSGLPIIVAIHSTALGDAVGGCRLWSYPGWRDGLADALRLSEAMTLKCAAAGLDFGGAKAVIPLPPDTVLGRRRREAVFLDFGDAVQSLGGRYRAGEDVGTTAEDLWVARQRTQWAYCLPEGHGGSGEPSELTAVGAFASIEATWRHVAGTASLARRRVTVIGLGQVGGRLARRLADAGAELTVTDIDPGRRLLAEELGAKWVEPEAAPTVPADVLVPAALGGLLSRDVATRLNCTAIAGPANNQLQDDSVAEVLAAREILWAPDFVVNAGGVIHGTILDIRGGTWTEAHSAARAIGTRLTELYRLAEATGRTPYAAALAAARQRIH</sequence>
<proteinExistence type="inferred from homology"/>
<keyword evidence="5" id="KW-0547">Nucleotide-binding</keyword>
<dbReference type="PATRIC" id="fig|1292037.4.peg.137"/>
<dbReference type="RefSeq" id="WP_003054698.1">
    <property type="nucleotide sequence ID" value="NZ_AOUO01000008.1"/>
</dbReference>
<dbReference type="InterPro" id="IPR006096">
    <property type="entry name" value="Glu/Leu/Phe/Val/Trp_DH_C"/>
</dbReference>
<dbReference type="Pfam" id="PF00208">
    <property type="entry name" value="ELFV_dehydrog"/>
    <property type="match status" value="1"/>
</dbReference>
<dbReference type="Gene3D" id="3.40.50.720">
    <property type="entry name" value="NAD(P)-binding Rossmann-like Domain"/>
    <property type="match status" value="1"/>
</dbReference>
<evidence type="ECO:0000256" key="2">
    <source>
        <dbReference type="ARBA" id="ARBA00023002"/>
    </source>
</evidence>
<evidence type="ECO:0000313" key="8">
    <source>
        <dbReference type="EMBL" id="EOD70484.1"/>
    </source>
</evidence>
<reference evidence="8 9" key="1">
    <citation type="submission" date="2013-02" db="EMBL/GenBank/DDBJ databases">
        <title>Draft genome sequence of Amycolatopsis vancoresmycina strain DSM 44592T.</title>
        <authorList>
            <person name="Kumar S."/>
            <person name="Kaur N."/>
            <person name="Kaur C."/>
            <person name="Raghava G.P.S."/>
            <person name="Mayilraj S."/>
        </authorList>
    </citation>
    <scope>NUCLEOTIDE SEQUENCE [LARGE SCALE GENOMIC DNA]</scope>
    <source>
        <strain evidence="8 9">DSM 44592</strain>
    </source>
</reference>
<dbReference type="SUPFAM" id="SSF53223">
    <property type="entry name" value="Aminoacid dehydrogenase-like, N-terminal domain"/>
    <property type="match status" value="1"/>
</dbReference>
<dbReference type="InterPro" id="IPR006095">
    <property type="entry name" value="Glu/Leu/Phe/Val/Trp_DH"/>
</dbReference>
<dbReference type="EMBL" id="AOUO01000008">
    <property type="protein sequence ID" value="EOD70484.1"/>
    <property type="molecule type" value="Genomic_DNA"/>
</dbReference>
<dbReference type="eggNOG" id="COG0334">
    <property type="taxonomic scope" value="Bacteria"/>
</dbReference>
<feature type="active site" description="Proton donor/acceptor" evidence="4">
    <location>
        <position position="72"/>
    </location>
</feature>